<organism evidence="1 2">
    <name type="scientific">Sporanaerobacter acetigenes DSM 13106</name>
    <dbReference type="NCBI Taxonomy" id="1123281"/>
    <lineage>
        <taxon>Bacteria</taxon>
        <taxon>Bacillati</taxon>
        <taxon>Bacillota</taxon>
        <taxon>Tissierellia</taxon>
        <taxon>Tissierellales</taxon>
        <taxon>Sporanaerobacteraceae</taxon>
        <taxon>Sporanaerobacter</taxon>
    </lineage>
</organism>
<dbReference type="RefSeq" id="WP_159429077.1">
    <property type="nucleotide sequence ID" value="NZ_FQXR01000002.1"/>
</dbReference>
<keyword evidence="2" id="KW-1185">Reference proteome</keyword>
<gene>
    <name evidence="1" type="ORF">SAMN02745180_00023</name>
</gene>
<accession>A0A1M5RZ18</accession>
<evidence type="ECO:0000313" key="2">
    <source>
        <dbReference type="Proteomes" id="UP000184389"/>
    </source>
</evidence>
<protein>
    <recommendedName>
        <fullName evidence="3">DUF5659 domain-containing protein</fullName>
    </recommendedName>
</protein>
<dbReference type="EMBL" id="FQXR01000002">
    <property type="protein sequence ID" value="SHH31496.1"/>
    <property type="molecule type" value="Genomic_DNA"/>
</dbReference>
<evidence type="ECO:0000313" key="1">
    <source>
        <dbReference type="EMBL" id="SHH31496.1"/>
    </source>
</evidence>
<proteinExistence type="predicted"/>
<dbReference type="STRING" id="1123281.SAMN02745180_00023"/>
<sequence length="57" mass="6979">MDYIYIYSYTVTKDLLKNNFIIKDIKANPKNRNRTVFMFQETEELKDYLKAKHNINM</sequence>
<dbReference type="Proteomes" id="UP000184389">
    <property type="component" value="Unassembled WGS sequence"/>
</dbReference>
<evidence type="ECO:0008006" key="3">
    <source>
        <dbReference type="Google" id="ProtNLM"/>
    </source>
</evidence>
<dbReference type="AlphaFoldDB" id="A0A1M5RZ18"/>
<reference evidence="1 2" key="1">
    <citation type="submission" date="2016-11" db="EMBL/GenBank/DDBJ databases">
        <authorList>
            <person name="Jaros S."/>
            <person name="Januszkiewicz K."/>
            <person name="Wedrychowicz H."/>
        </authorList>
    </citation>
    <scope>NUCLEOTIDE SEQUENCE [LARGE SCALE GENOMIC DNA]</scope>
    <source>
        <strain evidence="1 2">DSM 13106</strain>
    </source>
</reference>
<name>A0A1M5RZ18_9FIRM</name>